<dbReference type="OrthoDB" id="8054762at2759"/>
<organism evidence="1 2">
    <name type="scientific">Polypedilum vanderplanki</name>
    <name type="common">Sleeping chironomid midge</name>
    <dbReference type="NCBI Taxonomy" id="319348"/>
    <lineage>
        <taxon>Eukaryota</taxon>
        <taxon>Metazoa</taxon>
        <taxon>Ecdysozoa</taxon>
        <taxon>Arthropoda</taxon>
        <taxon>Hexapoda</taxon>
        <taxon>Insecta</taxon>
        <taxon>Pterygota</taxon>
        <taxon>Neoptera</taxon>
        <taxon>Endopterygota</taxon>
        <taxon>Diptera</taxon>
        <taxon>Nematocera</taxon>
        <taxon>Chironomoidea</taxon>
        <taxon>Chironomidae</taxon>
        <taxon>Chironominae</taxon>
        <taxon>Polypedilum</taxon>
        <taxon>Polypedilum</taxon>
    </lineage>
</organism>
<comment type="caution">
    <text evidence="1">The sequence shown here is derived from an EMBL/GenBank/DDBJ whole genome shotgun (WGS) entry which is preliminary data.</text>
</comment>
<name>A0A9J6CFF8_POLVA</name>
<keyword evidence="2" id="KW-1185">Reference proteome</keyword>
<accession>A0A9J6CFF8</accession>
<evidence type="ECO:0000313" key="1">
    <source>
        <dbReference type="EMBL" id="KAG5680929.1"/>
    </source>
</evidence>
<sequence>MNFNLPVYINYNKFLLVEEIALNENPALIHYGKCTVIGFLSNSNSIQSISIPKIKSENQLADGVISLRIYIDKHLKEYINCTVQIYGEVRLYNSNQDIELKNFESSYSLIHKLRELQTKLETEQGLKPREPSGTNDKRMSFETKFKLEKEIVAMKQQYKPIVLVYDIKHQSVARELIVENLFYRQIRKKKARLKN</sequence>
<dbReference type="Proteomes" id="UP001107558">
    <property type="component" value="Chromosome 1"/>
</dbReference>
<dbReference type="AlphaFoldDB" id="A0A9J6CFF8"/>
<evidence type="ECO:0000313" key="2">
    <source>
        <dbReference type="Proteomes" id="UP001107558"/>
    </source>
</evidence>
<dbReference type="EMBL" id="JADBJN010000001">
    <property type="protein sequence ID" value="KAG5680929.1"/>
    <property type="molecule type" value="Genomic_DNA"/>
</dbReference>
<proteinExistence type="predicted"/>
<protein>
    <submittedName>
        <fullName evidence="1">Uncharacterized protein</fullName>
    </submittedName>
</protein>
<reference evidence="1" key="1">
    <citation type="submission" date="2021-03" db="EMBL/GenBank/DDBJ databases">
        <title>Chromosome level genome of the anhydrobiotic midge Polypedilum vanderplanki.</title>
        <authorList>
            <person name="Yoshida Y."/>
            <person name="Kikawada T."/>
            <person name="Gusev O."/>
        </authorList>
    </citation>
    <scope>NUCLEOTIDE SEQUENCE</scope>
    <source>
        <strain evidence="1">NIAS01</strain>
        <tissue evidence="1">Whole body or cell culture</tissue>
    </source>
</reference>
<gene>
    <name evidence="1" type="ORF">PVAND_010405</name>
</gene>